<dbReference type="RefSeq" id="WP_035251945.1">
    <property type="nucleotide sequence ID" value="NZ_AQQY01000008.1"/>
</dbReference>
<protein>
    <recommendedName>
        <fullName evidence="3">Sulfotransferase family protein</fullName>
    </recommendedName>
</protein>
<evidence type="ECO:0000313" key="1">
    <source>
        <dbReference type="EMBL" id="KCV81359.1"/>
    </source>
</evidence>
<dbReference type="SUPFAM" id="SSF52540">
    <property type="entry name" value="P-loop containing nucleoside triphosphate hydrolases"/>
    <property type="match status" value="1"/>
</dbReference>
<name>A0A058ZIB9_9RHOB</name>
<keyword evidence="2" id="KW-1185">Reference proteome</keyword>
<dbReference type="InterPro" id="IPR027417">
    <property type="entry name" value="P-loop_NTPase"/>
</dbReference>
<evidence type="ECO:0000313" key="2">
    <source>
        <dbReference type="Proteomes" id="UP000024836"/>
    </source>
</evidence>
<accession>A0A058ZIB9</accession>
<gene>
    <name evidence="1" type="ORF">ATO10_12159</name>
</gene>
<comment type="caution">
    <text evidence="1">The sequence shown here is derived from an EMBL/GenBank/DDBJ whole genome shotgun (WGS) entry which is preliminary data.</text>
</comment>
<reference evidence="1 2" key="1">
    <citation type="submission" date="2013-04" db="EMBL/GenBank/DDBJ databases">
        <title>Shimia sp. 22II-S11-Z10 Genome Sequencing.</title>
        <authorList>
            <person name="Lai Q."/>
            <person name="Li G."/>
            <person name="Shao Z."/>
        </authorList>
    </citation>
    <scope>NUCLEOTIDE SEQUENCE [LARGE SCALE GENOMIC DNA]</scope>
    <source>
        <strain evidence="2">22II-S11-Z10</strain>
    </source>
</reference>
<dbReference type="STRING" id="1461693.ATO10_12159"/>
<sequence>MSHVIVHAGFHKTGTTSLQQCLRAYHKQLSPHVGLYYGAKLGPVQHRGRHYGYEPTEEMLGRFRRGLRRFLKSVPDQPQIVLSREAFCGALLGETRTDGTRITSYAPTSVPLAKALVNGIQERFGQDVQITFLFTTRENDSMIASAHRHLLRLRRMTDDLETFSASLAFDKDTELAALRNALGPIPLVEAPLSEYGPKPAGPAAAVLDLLTLPDALRASITWEKRNRPGQSADLSDELLALNRSISDDEALKMIKEKLLLEREGIRPD</sequence>
<dbReference type="PATRIC" id="fig|1461693.3.peg.2466"/>
<evidence type="ECO:0008006" key="3">
    <source>
        <dbReference type="Google" id="ProtNLM"/>
    </source>
</evidence>
<dbReference type="AlphaFoldDB" id="A0A058ZIB9"/>
<dbReference type="OrthoDB" id="7705857at2"/>
<organism evidence="1 2">
    <name type="scientific">Actibacterium atlanticum</name>
    <dbReference type="NCBI Taxonomy" id="1461693"/>
    <lineage>
        <taxon>Bacteria</taxon>
        <taxon>Pseudomonadati</taxon>
        <taxon>Pseudomonadota</taxon>
        <taxon>Alphaproteobacteria</taxon>
        <taxon>Rhodobacterales</taxon>
        <taxon>Roseobacteraceae</taxon>
        <taxon>Actibacterium</taxon>
    </lineage>
</organism>
<dbReference type="Proteomes" id="UP000024836">
    <property type="component" value="Unassembled WGS sequence"/>
</dbReference>
<dbReference type="eggNOG" id="ENOG5032H5Z">
    <property type="taxonomic scope" value="Bacteria"/>
</dbReference>
<proteinExistence type="predicted"/>
<dbReference type="EMBL" id="AQQY01000008">
    <property type="protein sequence ID" value="KCV81359.1"/>
    <property type="molecule type" value="Genomic_DNA"/>
</dbReference>